<evidence type="ECO:0000313" key="1">
    <source>
        <dbReference type="EMBL" id="GIZ41241.1"/>
    </source>
</evidence>
<sequence>MPLDHHTFVVPQAKLDQLVNFLVTVFAPIGLREIYSASPSWTGIGDKYAFLWLRGTSENLDEKTFDHILKESHVCFRAENREQVHAFHAAAIMSGGICNGTPGFRKQFGPTYYAAYILDPFVGVKWEVVTHAKD</sequence>
<protein>
    <recommendedName>
        <fullName evidence="3">VOC domain-containing protein</fullName>
    </recommendedName>
</protein>
<dbReference type="AlphaFoldDB" id="A0A9P3CG31"/>
<keyword evidence="2" id="KW-1185">Reference proteome</keyword>
<name>A0A9P3CG31_9PEZI</name>
<dbReference type="Proteomes" id="UP000825890">
    <property type="component" value="Unassembled WGS sequence"/>
</dbReference>
<organism evidence="1 2">
    <name type="scientific">Cercospora kikuchii</name>
    <dbReference type="NCBI Taxonomy" id="84275"/>
    <lineage>
        <taxon>Eukaryota</taxon>
        <taxon>Fungi</taxon>
        <taxon>Dikarya</taxon>
        <taxon>Ascomycota</taxon>
        <taxon>Pezizomycotina</taxon>
        <taxon>Dothideomycetes</taxon>
        <taxon>Dothideomycetidae</taxon>
        <taxon>Mycosphaerellales</taxon>
        <taxon>Mycosphaerellaceae</taxon>
        <taxon>Cercospora</taxon>
    </lineage>
</organism>
<dbReference type="RefSeq" id="XP_044655728.1">
    <property type="nucleotide sequence ID" value="XM_044799793.1"/>
</dbReference>
<dbReference type="InterPro" id="IPR029068">
    <property type="entry name" value="Glyas_Bleomycin-R_OHBP_Dase"/>
</dbReference>
<dbReference type="EMBL" id="BOLY01000003">
    <property type="protein sequence ID" value="GIZ41241.1"/>
    <property type="molecule type" value="Genomic_DNA"/>
</dbReference>
<dbReference type="OrthoDB" id="10249419at2759"/>
<dbReference type="PANTHER" id="PTHR35006:SF2">
    <property type="entry name" value="GLYOXALASE FAMILY PROTEIN (AFU_ORTHOLOGUE AFUA_5G14830)"/>
    <property type="match status" value="1"/>
</dbReference>
<accession>A0A9P3CG31</accession>
<proteinExistence type="predicted"/>
<dbReference type="SUPFAM" id="SSF54593">
    <property type="entry name" value="Glyoxalase/Bleomycin resistance protein/Dihydroxybiphenyl dioxygenase"/>
    <property type="match status" value="1"/>
</dbReference>
<dbReference type="PANTHER" id="PTHR35006">
    <property type="entry name" value="GLYOXALASE FAMILY PROTEIN (AFU_ORTHOLOGUE AFUA_5G14830)"/>
    <property type="match status" value="1"/>
</dbReference>
<gene>
    <name evidence="1" type="ORF">CKM354_000455400</name>
</gene>
<comment type="caution">
    <text evidence="1">The sequence shown here is derived from an EMBL/GenBank/DDBJ whole genome shotgun (WGS) entry which is preliminary data.</text>
</comment>
<dbReference type="GeneID" id="68290129"/>
<evidence type="ECO:0008006" key="3">
    <source>
        <dbReference type="Google" id="ProtNLM"/>
    </source>
</evidence>
<dbReference type="Gene3D" id="3.10.180.10">
    <property type="entry name" value="2,3-Dihydroxybiphenyl 1,2-Dioxygenase, domain 1"/>
    <property type="match status" value="1"/>
</dbReference>
<reference evidence="1 2" key="1">
    <citation type="submission" date="2021-01" db="EMBL/GenBank/DDBJ databases">
        <title>Cercospora kikuchii MAFF 305040 whole genome shotgun sequence.</title>
        <authorList>
            <person name="Kashiwa T."/>
            <person name="Suzuki T."/>
        </authorList>
    </citation>
    <scope>NUCLEOTIDE SEQUENCE [LARGE SCALE GENOMIC DNA]</scope>
    <source>
        <strain evidence="1 2">MAFF 305040</strain>
    </source>
</reference>
<evidence type="ECO:0000313" key="2">
    <source>
        <dbReference type="Proteomes" id="UP000825890"/>
    </source>
</evidence>